<reference evidence="10 11" key="1">
    <citation type="submission" date="2020-04" db="EMBL/GenBank/DDBJ databases">
        <title>Gordonia sp. nov. TBRC 11910.</title>
        <authorList>
            <person name="Suriyachadkun C."/>
        </authorList>
    </citation>
    <scope>NUCLEOTIDE SEQUENCE [LARGE SCALE GENOMIC DNA]</scope>
    <source>
        <strain evidence="10 11">TBRC 11910</strain>
    </source>
</reference>
<dbReference type="PANTHER" id="PTHR21064:SF1">
    <property type="entry name" value="HYDROXYLYSINE KINASE"/>
    <property type="match status" value="1"/>
</dbReference>
<dbReference type="GO" id="GO:0005737">
    <property type="term" value="C:cytoplasm"/>
    <property type="evidence" value="ECO:0007669"/>
    <property type="project" value="UniProtKB-SubCell"/>
</dbReference>
<dbReference type="InterPro" id="IPR002575">
    <property type="entry name" value="Aminoglycoside_PTrfase"/>
</dbReference>
<comment type="caution">
    <text evidence="10">The sequence shown here is derived from an EMBL/GenBank/DDBJ whole genome shotgun (WGS) entry which is preliminary data.</text>
</comment>
<evidence type="ECO:0000256" key="6">
    <source>
        <dbReference type="ARBA" id="ARBA00037368"/>
    </source>
</evidence>
<dbReference type="Pfam" id="PF01636">
    <property type="entry name" value="APH"/>
    <property type="match status" value="1"/>
</dbReference>
<feature type="domain" description="Aminoglycoside phosphotransferase" evidence="9">
    <location>
        <begin position="5"/>
        <end position="216"/>
    </location>
</feature>
<evidence type="ECO:0000256" key="2">
    <source>
        <dbReference type="ARBA" id="ARBA00022490"/>
    </source>
</evidence>
<comment type="subcellular location">
    <subcellularLocation>
        <location evidence="1">Cytoplasm</location>
    </subcellularLocation>
</comment>
<evidence type="ECO:0000256" key="5">
    <source>
        <dbReference type="ARBA" id="ARBA00036820"/>
    </source>
</evidence>
<dbReference type="AlphaFoldDB" id="A0A848L0D4"/>
<dbReference type="Proteomes" id="UP000550729">
    <property type="component" value="Unassembled WGS sequence"/>
</dbReference>
<keyword evidence="3 10" id="KW-0808">Transferase</keyword>
<comment type="catalytic activity">
    <reaction evidence="5">
        <text>(5R)-5-hydroxy-L-lysine + GTP = (5R)-5-phosphooxy-L-lysine + GDP + H(+)</text>
        <dbReference type="Rhea" id="RHEA:19049"/>
        <dbReference type="ChEBI" id="CHEBI:15378"/>
        <dbReference type="ChEBI" id="CHEBI:37565"/>
        <dbReference type="ChEBI" id="CHEBI:57882"/>
        <dbReference type="ChEBI" id="CHEBI:58189"/>
        <dbReference type="ChEBI" id="CHEBI:58357"/>
        <dbReference type="EC" id="2.7.1.81"/>
    </reaction>
</comment>
<protein>
    <recommendedName>
        <fullName evidence="8">Hydroxylysine kinase</fullName>
        <ecNumber evidence="7">2.7.1.81</ecNumber>
    </recommendedName>
</protein>
<organism evidence="10 11">
    <name type="scientific">Gordonia asplenii</name>
    <dbReference type="NCBI Taxonomy" id="2725283"/>
    <lineage>
        <taxon>Bacteria</taxon>
        <taxon>Bacillati</taxon>
        <taxon>Actinomycetota</taxon>
        <taxon>Actinomycetes</taxon>
        <taxon>Mycobacteriales</taxon>
        <taxon>Gordoniaceae</taxon>
        <taxon>Gordonia</taxon>
    </lineage>
</organism>
<evidence type="ECO:0000259" key="9">
    <source>
        <dbReference type="Pfam" id="PF01636"/>
    </source>
</evidence>
<evidence type="ECO:0000256" key="3">
    <source>
        <dbReference type="ARBA" id="ARBA00022679"/>
    </source>
</evidence>
<proteinExistence type="predicted"/>
<keyword evidence="11" id="KW-1185">Reference proteome</keyword>
<gene>
    <name evidence="10" type="ORF">HH308_24680</name>
</gene>
<dbReference type="RefSeq" id="WP_170196925.1">
    <property type="nucleotide sequence ID" value="NZ_JABBNB010000035.1"/>
</dbReference>
<dbReference type="InterPro" id="IPR011009">
    <property type="entry name" value="Kinase-like_dom_sf"/>
</dbReference>
<dbReference type="EMBL" id="JABBNB010000035">
    <property type="protein sequence ID" value="NMO04420.1"/>
    <property type="molecule type" value="Genomic_DNA"/>
</dbReference>
<evidence type="ECO:0000256" key="8">
    <source>
        <dbReference type="ARBA" id="ARBA00040505"/>
    </source>
</evidence>
<evidence type="ECO:0000256" key="4">
    <source>
        <dbReference type="ARBA" id="ARBA00022777"/>
    </source>
</evidence>
<dbReference type="EC" id="2.7.1.81" evidence="7"/>
<dbReference type="InterPro" id="IPR050249">
    <property type="entry name" value="Pseudomonas-type_ThrB"/>
</dbReference>
<keyword evidence="4" id="KW-0418">Kinase</keyword>
<evidence type="ECO:0000313" key="11">
    <source>
        <dbReference type="Proteomes" id="UP000550729"/>
    </source>
</evidence>
<dbReference type="GO" id="GO:0047992">
    <property type="term" value="F:hydroxylysine kinase activity"/>
    <property type="evidence" value="ECO:0007669"/>
    <property type="project" value="UniProtKB-EC"/>
</dbReference>
<evidence type="ECO:0000256" key="7">
    <source>
        <dbReference type="ARBA" id="ARBA00038873"/>
    </source>
</evidence>
<dbReference type="PANTHER" id="PTHR21064">
    <property type="entry name" value="AMINOGLYCOSIDE PHOSPHOTRANSFERASE DOMAIN-CONTAINING PROTEIN-RELATED"/>
    <property type="match status" value="1"/>
</dbReference>
<dbReference type="SUPFAM" id="SSF56112">
    <property type="entry name" value="Protein kinase-like (PK-like)"/>
    <property type="match status" value="1"/>
</dbReference>
<evidence type="ECO:0000256" key="1">
    <source>
        <dbReference type="ARBA" id="ARBA00004496"/>
    </source>
</evidence>
<sequence>MSPLAGERDDNFRVATEDSTWMLKIVHSAEPWTVTRFQSEILAHLAGGPVSAPRLITTVDGEPHARLDDGRAIRMTSFSPGVKIRMAKSQNLFRLGAAIADLDAALADLDPGDYGQDLAWDLQQPERACRLLDDLPQLDSDGTLSGAFERFDADVAPRLAMLPSQLVHNDANPDNILVDGDRFEFIDFGDAVVAPRVVDLAVAASYFVGAPSALDGDPVLGAATDVLVGYHRRTPLNDNEIGLLHELLIARVVTAITIASWNAEQSPGNRDYLLRHTGAAWHRLEILNSADRDGVARDLEERLAAE</sequence>
<dbReference type="Gene3D" id="3.90.1200.10">
    <property type="match status" value="1"/>
</dbReference>
<comment type="function">
    <text evidence="6">Catalyzes the GTP-dependent phosphorylation of 5-hydroxy-L-lysine.</text>
</comment>
<accession>A0A848L0D4</accession>
<keyword evidence="2" id="KW-0963">Cytoplasm</keyword>
<evidence type="ECO:0000313" key="10">
    <source>
        <dbReference type="EMBL" id="NMO04420.1"/>
    </source>
</evidence>
<name>A0A848L0D4_9ACTN</name>